<sequence length="295" mass="31213">MRGKRVLGVGTFTATLLAGTPAAAGHAARTAAGERYVALGDSFTAGPVIPRQYGTPAGCLRSNRNYPALVAARLRLRLTDVSCTGARVRDLSASQRTPLGTNPPQLNALTRDTALVTVGIGGNDLGFKSISVACGLASTTNPLGAPCAGRYADTYNERPDKIRPLVGDVLRQIRARAPRARVMVVGYLRLLPDAPGCWPLVPVARGDLAFLNDLQRDLNRVLAERARAHGADFVDAYQGGEGHDMCAPAGRRWVEGILPSSVAAPVHPNAAGMREVADRVVGVLARSRLDRRNLA</sequence>
<dbReference type="Pfam" id="PF13472">
    <property type="entry name" value="Lipase_GDSL_2"/>
    <property type="match status" value="1"/>
</dbReference>
<keyword evidence="3" id="KW-1185">Reference proteome</keyword>
<dbReference type="InterPro" id="IPR037460">
    <property type="entry name" value="SEST-like"/>
</dbReference>
<dbReference type="PANTHER" id="PTHR37981:SF1">
    <property type="entry name" value="SGNH HYDROLASE-TYPE ESTERASE DOMAIN-CONTAINING PROTEIN"/>
    <property type="match status" value="1"/>
</dbReference>
<dbReference type="GO" id="GO:0016787">
    <property type="term" value="F:hydrolase activity"/>
    <property type="evidence" value="ECO:0007669"/>
    <property type="project" value="UniProtKB-KW"/>
</dbReference>
<dbReference type="PANTHER" id="PTHR37981">
    <property type="entry name" value="LIPASE 2"/>
    <property type="match status" value="1"/>
</dbReference>
<proteinExistence type="predicted"/>
<keyword evidence="2" id="KW-0378">Hydrolase</keyword>
<evidence type="ECO:0000313" key="3">
    <source>
        <dbReference type="Proteomes" id="UP001500683"/>
    </source>
</evidence>
<gene>
    <name evidence="2" type="ORF">GCM10022214_43260</name>
</gene>
<dbReference type="SUPFAM" id="SSF52266">
    <property type="entry name" value="SGNH hydrolase"/>
    <property type="match status" value="1"/>
</dbReference>
<name>A0ABP7W3E0_9ACTN</name>
<evidence type="ECO:0000313" key="2">
    <source>
        <dbReference type="EMBL" id="GAA4080118.1"/>
    </source>
</evidence>
<organism evidence="2 3">
    <name type="scientific">Actinomadura miaoliensis</name>
    <dbReference type="NCBI Taxonomy" id="430685"/>
    <lineage>
        <taxon>Bacteria</taxon>
        <taxon>Bacillati</taxon>
        <taxon>Actinomycetota</taxon>
        <taxon>Actinomycetes</taxon>
        <taxon>Streptosporangiales</taxon>
        <taxon>Thermomonosporaceae</taxon>
        <taxon>Actinomadura</taxon>
    </lineage>
</organism>
<feature type="domain" description="SGNH hydrolase-type esterase" evidence="1">
    <location>
        <begin position="38"/>
        <end position="274"/>
    </location>
</feature>
<dbReference type="RefSeq" id="WP_344950276.1">
    <property type="nucleotide sequence ID" value="NZ_BAAAZG010000027.1"/>
</dbReference>
<dbReference type="Proteomes" id="UP001500683">
    <property type="component" value="Unassembled WGS sequence"/>
</dbReference>
<dbReference type="CDD" id="cd01823">
    <property type="entry name" value="SEST_like"/>
    <property type="match status" value="1"/>
</dbReference>
<dbReference type="InterPro" id="IPR036514">
    <property type="entry name" value="SGNH_hydro_sf"/>
</dbReference>
<dbReference type="InterPro" id="IPR013830">
    <property type="entry name" value="SGNH_hydro"/>
</dbReference>
<accession>A0ABP7W3E0</accession>
<protein>
    <submittedName>
        <fullName evidence="2">SGNH/GDSL hydrolase family protein</fullName>
    </submittedName>
</protein>
<comment type="caution">
    <text evidence="2">The sequence shown here is derived from an EMBL/GenBank/DDBJ whole genome shotgun (WGS) entry which is preliminary data.</text>
</comment>
<reference evidence="3" key="1">
    <citation type="journal article" date="2019" name="Int. J. Syst. Evol. Microbiol.">
        <title>The Global Catalogue of Microorganisms (GCM) 10K type strain sequencing project: providing services to taxonomists for standard genome sequencing and annotation.</title>
        <authorList>
            <consortium name="The Broad Institute Genomics Platform"/>
            <consortium name="The Broad Institute Genome Sequencing Center for Infectious Disease"/>
            <person name="Wu L."/>
            <person name="Ma J."/>
        </authorList>
    </citation>
    <scope>NUCLEOTIDE SEQUENCE [LARGE SCALE GENOMIC DNA]</scope>
    <source>
        <strain evidence="3">JCM 16702</strain>
    </source>
</reference>
<dbReference type="EMBL" id="BAAAZG010000027">
    <property type="protein sequence ID" value="GAA4080118.1"/>
    <property type="molecule type" value="Genomic_DNA"/>
</dbReference>
<dbReference type="Gene3D" id="3.40.50.1110">
    <property type="entry name" value="SGNH hydrolase"/>
    <property type="match status" value="1"/>
</dbReference>
<evidence type="ECO:0000259" key="1">
    <source>
        <dbReference type="Pfam" id="PF13472"/>
    </source>
</evidence>